<dbReference type="Proteomes" id="UP000298327">
    <property type="component" value="Unassembled WGS sequence"/>
</dbReference>
<dbReference type="STRING" id="205917.A0A4Y9YW69"/>
<feature type="compositionally biased region" description="Basic and acidic residues" evidence="1">
    <location>
        <begin position="306"/>
        <end position="320"/>
    </location>
</feature>
<proteinExistence type="predicted"/>
<evidence type="ECO:0000313" key="2">
    <source>
        <dbReference type="EMBL" id="TFY66535.1"/>
    </source>
</evidence>
<feature type="compositionally biased region" description="Basic residues" evidence="1">
    <location>
        <begin position="403"/>
        <end position="415"/>
    </location>
</feature>
<name>A0A4Y9YW69_9AGAM</name>
<gene>
    <name evidence="2" type="ORF">EVG20_g4557</name>
</gene>
<evidence type="ECO:0008006" key="4">
    <source>
        <dbReference type="Google" id="ProtNLM"/>
    </source>
</evidence>
<feature type="compositionally biased region" description="Basic and acidic residues" evidence="1">
    <location>
        <begin position="84"/>
        <end position="96"/>
    </location>
</feature>
<feature type="region of interest" description="Disordered" evidence="1">
    <location>
        <begin position="386"/>
        <end position="434"/>
    </location>
</feature>
<organism evidence="2 3">
    <name type="scientific">Dentipellis fragilis</name>
    <dbReference type="NCBI Taxonomy" id="205917"/>
    <lineage>
        <taxon>Eukaryota</taxon>
        <taxon>Fungi</taxon>
        <taxon>Dikarya</taxon>
        <taxon>Basidiomycota</taxon>
        <taxon>Agaricomycotina</taxon>
        <taxon>Agaricomycetes</taxon>
        <taxon>Russulales</taxon>
        <taxon>Hericiaceae</taxon>
        <taxon>Dentipellis</taxon>
    </lineage>
</organism>
<dbReference type="EMBL" id="SEOQ01000239">
    <property type="protein sequence ID" value="TFY66535.1"/>
    <property type="molecule type" value="Genomic_DNA"/>
</dbReference>
<sequence>MRGLLYSGGRGRPGPCGLWHVSPHSTLLLQLSTPPTTTNMTEARGATATAGNKIAMSRALGAAFLTHQVEQLEKTVTAGPGSRNWRERRPIQRANHETYAPNGKPSPYYGGKRTQAPTGPKAIPKKVVGGEKERTPMVGKNIRIAKRDEEIRDERREMEKDADIVIVDASVLVYGLGQMKKWCREGREEIVIVPLEALNTLDLLKKGTTNLAQRARTASRILEAQVGMNPRIRVQRDSAFVLWDNIDFQAPASTNSEEASPGNAAQMGSPEWLRCTISCAQWTKQNAEVELTTSAGPGERNASPEQQKEKEKEKEKEHAHPRVVLAVLSQAGGPPPFPPKAGANATDSPVPLPAPHSNKHEPRSSGALVMYWAKRAGIDIFEVKLNGPTEPTRTSDEDDRERVKRSPIHHGRRKPSNPNYKASNPGYGSDRDKTLVERPPAVKAMMDLVSQPSKVVRVLARGEKLEP</sequence>
<protein>
    <recommendedName>
        <fullName evidence="4">PIN domain-containing protein</fullName>
    </recommendedName>
</protein>
<feature type="region of interest" description="Disordered" evidence="1">
    <location>
        <begin position="75"/>
        <end position="125"/>
    </location>
</feature>
<dbReference type="AlphaFoldDB" id="A0A4Y9YW69"/>
<comment type="caution">
    <text evidence="2">The sequence shown here is derived from an EMBL/GenBank/DDBJ whole genome shotgun (WGS) entry which is preliminary data.</text>
</comment>
<dbReference type="OrthoDB" id="69928at2759"/>
<dbReference type="Gene3D" id="3.40.50.1010">
    <property type="entry name" value="5'-nuclease"/>
    <property type="match status" value="1"/>
</dbReference>
<evidence type="ECO:0000313" key="3">
    <source>
        <dbReference type="Proteomes" id="UP000298327"/>
    </source>
</evidence>
<evidence type="ECO:0000256" key="1">
    <source>
        <dbReference type="SAM" id="MobiDB-lite"/>
    </source>
</evidence>
<accession>A0A4Y9YW69</accession>
<reference evidence="2 3" key="1">
    <citation type="submission" date="2019-02" db="EMBL/GenBank/DDBJ databases">
        <title>Genome sequencing of the rare red list fungi Dentipellis fragilis.</title>
        <authorList>
            <person name="Buettner E."/>
            <person name="Kellner H."/>
        </authorList>
    </citation>
    <scope>NUCLEOTIDE SEQUENCE [LARGE SCALE GENOMIC DNA]</scope>
    <source>
        <strain evidence="2 3">DSM 105465</strain>
    </source>
</reference>
<keyword evidence="3" id="KW-1185">Reference proteome</keyword>
<feature type="region of interest" description="Disordered" evidence="1">
    <location>
        <begin position="291"/>
        <end position="364"/>
    </location>
</feature>